<dbReference type="InterPro" id="IPR049386">
    <property type="entry name" value="FCSD_central"/>
</dbReference>
<name>A0ABW8GMZ3_9PROT</name>
<dbReference type="PANTHER" id="PTHR43755">
    <property type="match status" value="1"/>
</dbReference>
<dbReference type="InterPro" id="IPR036188">
    <property type="entry name" value="FAD/NAD-bd_sf"/>
</dbReference>
<dbReference type="RefSeq" id="WP_400882600.1">
    <property type="nucleotide sequence ID" value="NZ_JBIWXY010000002.1"/>
</dbReference>
<gene>
    <name evidence="6" type="ORF">ACIKP9_10875</name>
</gene>
<comment type="caution">
    <text evidence="6">The sequence shown here is derived from an EMBL/GenBank/DDBJ whole genome shotgun (WGS) entry which is preliminary data.</text>
</comment>
<dbReference type="SUPFAM" id="SSF51905">
    <property type="entry name" value="FAD/NAD(P)-binding domain"/>
    <property type="match status" value="2"/>
</dbReference>
<accession>A0ABW8GMZ3</accession>
<dbReference type="EMBL" id="JBIWXY010000002">
    <property type="protein sequence ID" value="MFJ5446731.1"/>
    <property type="molecule type" value="Genomic_DNA"/>
</dbReference>
<organism evidence="6 7">
    <name type="scientific">Methylobacillus methanolivorans</name>
    <dbReference type="NCBI Taxonomy" id="1848927"/>
    <lineage>
        <taxon>Bacteria</taxon>
        <taxon>Pseudomonadati</taxon>
        <taxon>Pseudomonadota</taxon>
        <taxon>Betaproteobacteria</taxon>
        <taxon>Nitrosomonadales</taxon>
        <taxon>Methylophilaceae</taxon>
        <taxon>Methylobacillus</taxon>
    </lineage>
</organism>
<evidence type="ECO:0000256" key="1">
    <source>
        <dbReference type="ARBA" id="ARBA00022630"/>
    </source>
</evidence>
<protein>
    <submittedName>
        <fullName evidence="6">FCSD flavin-binding domain-containing protein</fullName>
    </submittedName>
</protein>
<feature type="domain" description="FAD/NAD(P)-binding" evidence="3">
    <location>
        <begin position="31"/>
        <end position="136"/>
    </location>
</feature>
<dbReference type="InterPro" id="IPR037092">
    <property type="entry name" value="FlavoCytC_S_DH_flav-bd_sf"/>
</dbReference>
<keyword evidence="2" id="KW-0274">FAD</keyword>
<proteinExistence type="predicted"/>
<dbReference type="Gene3D" id="3.90.760.10">
    <property type="entry name" value="Flavocytochrome c sulphide dehydrogenase, flavin-binding domain"/>
    <property type="match status" value="1"/>
</dbReference>
<sequence>MKRRHFNQLALASLILPGAWRNIARAASAPRVVVVGAGFAGATVAKYLRVWSHNSIEVILVEPGRAFVSCPVSNLVLGGSRQMQDITHSYDELIKRYGIQLVQASVSAIDTAQRQLRLDDGTTLRYDKLVLAPGISFDYSRLNAMAGVPLQERFLHAWKAGVQTLALQQQLQAMRDGGVFAITIPALPYRCPPGPYERACQVAYYLKRHKPRSKVLVLDANPAITSKRALFERAWAELYPGMVEYHASSDLNAIDSDRQTLNTTFERVKFDVLNLIPPQTASRLALDNGLGNAGGRWCDVDYVTYESRQARHVHILGDALDSGLPKSAHIATSEAKVCASAIIALLAGEAPDPAPVFANTCYSYVSAEEAMHVANVYRFDAASREMKPAPGGGVSQARSASEVQEARSWAVNIWHDVLG</sequence>
<dbReference type="Gene3D" id="3.50.50.60">
    <property type="entry name" value="FAD/NAD(P)-binding domain"/>
    <property type="match status" value="2"/>
</dbReference>
<keyword evidence="7" id="KW-1185">Reference proteome</keyword>
<evidence type="ECO:0000313" key="6">
    <source>
        <dbReference type="EMBL" id="MFJ5446731.1"/>
    </source>
</evidence>
<reference evidence="6 7" key="1">
    <citation type="submission" date="2024-11" db="EMBL/GenBank/DDBJ databases">
        <authorList>
            <person name="Kaparullina E.N."/>
            <person name="Delegan Y.A."/>
            <person name="Doronina N.V."/>
        </authorList>
    </citation>
    <scope>NUCLEOTIDE SEQUENCE [LARGE SCALE GENOMIC DNA]</scope>
    <source>
        <strain evidence="6 7">7sh_L</strain>
    </source>
</reference>
<dbReference type="Proteomes" id="UP001617669">
    <property type="component" value="Unassembled WGS sequence"/>
</dbReference>
<dbReference type="Pfam" id="PF07992">
    <property type="entry name" value="Pyr_redox_2"/>
    <property type="match status" value="1"/>
</dbReference>
<dbReference type="InterPro" id="IPR052541">
    <property type="entry name" value="SQRD"/>
</dbReference>
<evidence type="ECO:0000256" key="2">
    <source>
        <dbReference type="ARBA" id="ARBA00022827"/>
    </source>
</evidence>
<dbReference type="InterPro" id="IPR016156">
    <property type="entry name" value="FAD/NAD-linked_Rdtase_dimer_sf"/>
</dbReference>
<dbReference type="PANTHER" id="PTHR43755:SF1">
    <property type="entry name" value="FAD-DEPENDENT PYRIDINE NUCLEOTIDE-DISULPHIDE OXIDOREDUCTASE"/>
    <property type="match status" value="1"/>
</dbReference>
<evidence type="ECO:0000313" key="7">
    <source>
        <dbReference type="Proteomes" id="UP001617669"/>
    </source>
</evidence>
<evidence type="ECO:0000259" key="5">
    <source>
        <dbReference type="Pfam" id="PF21706"/>
    </source>
</evidence>
<evidence type="ECO:0000259" key="4">
    <source>
        <dbReference type="Pfam" id="PF09242"/>
    </source>
</evidence>
<feature type="domain" description="Sulfide dehydrogenase [flavocytochrome c] flavoprotein chain central" evidence="5">
    <location>
        <begin position="164"/>
        <end position="277"/>
    </location>
</feature>
<feature type="domain" description="Flavocytochrome c sulphide dehydrogenase flavin-binding" evidence="4">
    <location>
        <begin position="353"/>
        <end position="418"/>
    </location>
</feature>
<evidence type="ECO:0000259" key="3">
    <source>
        <dbReference type="Pfam" id="PF07992"/>
    </source>
</evidence>
<dbReference type="Pfam" id="PF21706">
    <property type="entry name" value="FCSD_central"/>
    <property type="match status" value="1"/>
</dbReference>
<dbReference type="Pfam" id="PF09242">
    <property type="entry name" value="FCSD-flav_bind"/>
    <property type="match status" value="1"/>
</dbReference>
<dbReference type="InterPro" id="IPR015323">
    <property type="entry name" value="FlavoCytC_S_DH_flav-bd"/>
</dbReference>
<dbReference type="SUPFAM" id="SSF55424">
    <property type="entry name" value="FAD/NAD-linked reductases, dimerisation (C-terminal) domain"/>
    <property type="match status" value="1"/>
</dbReference>
<dbReference type="InterPro" id="IPR023753">
    <property type="entry name" value="FAD/NAD-binding_dom"/>
</dbReference>
<keyword evidence="1" id="KW-0285">Flavoprotein</keyword>